<dbReference type="AlphaFoldDB" id="A0A1X7BM09"/>
<dbReference type="GO" id="GO:0016740">
    <property type="term" value="F:transferase activity"/>
    <property type="evidence" value="ECO:0007669"/>
    <property type="project" value="UniProtKB-KW"/>
</dbReference>
<name>A0A1X7BM09_9RHOB</name>
<keyword evidence="2" id="KW-1185">Reference proteome</keyword>
<keyword evidence="1" id="KW-0808">Transferase</keyword>
<dbReference type="RefSeq" id="WP_085798530.1">
    <property type="nucleotide sequence ID" value="NZ_FWXB01000001.1"/>
</dbReference>
<proteinExistence type="predicted"/>
<sequence>MDHLLRLFDAGVDSGKIKKIRDTSRPNSRKQTVRGGEYDLTISGWEEYEAALSGLRPGRHGFIAMKYHDADLEEFVRDVVKPATKNGIGFELIDLRDVARAGVIDNIMRQQIRDSAFVIADLTHDNLGAYWEAGYAEGLGKPVIYICEKEKFEDSKTHFDTNHCTTVIWQKNEAEKFEVELVATLRRSLNLF</sequence>
<accession>A0A1X7BM09</accession>
<dbReference type="Proteomes" id="UP000193224">
    <property type="component" value="Unassembled WGS sequence"/>
</dbReference>
<organism evidence="1 2">
    <name type="scientific">Roseovarius aestuarii</name>
    <dbReference type="NCBI Taxonomy" id="475083"/>
    <lineage>
        <taxon>Bacteria</taxon>
        <taxon>Pseudomonadati</taxon>
        <taxon>Pseudomonadota</taxon>
        <taxon>Alphaproteobacteria</taxon>
        <taxon>Rhodobacterales</taxon>
        <taxon>Roseobacteraceae</taxon>
        <taxon>Roseovarius</taxon>
    </lineage>
</organism>
<dbReference type="OrthoDB" id="5180013at2"/>
<dbReference type="SUPFAM" id="SSF52309">
    <property type="entry name" value="N-(deoxy)ribosyltransferase-like"/>
    <property type="match status" value="1"/>
</dbReference>
<gene>
    <name evidence="1" type="ORF">ROA7745_00387</name>
</gene>
<dbReference type="Gene3D" id="3.40.50.450">
    <property type="match status" value="1"/>
</dbReference>
<evidence type="ECO:0000313" key="2">
    <source>
        <dbReference type="Proteomes" id="UP000193224"/>
    </source>
</evidence>
<reference evidence="1 2" key="1">
    <citation type="submission" date="2017-03" db="EMBL/GenBank/DDBJ databases">
        <authorList>
            <person name="Afonso C.L."/>
            <person name="Miller P.J."/>
            <person name="Scott M.A."/>
            <person name="Spackman E."/>
            <person name="Goraichik I."/>
            <person name="Dimitrov K.M."/>
            <person name="Suarez D.L."/>
            <person name="Swayne D.E."/>
        </authorList>
    </citation>
    <scope>NUCLEOTIDE SEQUENCE [LARGE SCALE GENOMIC DNA]</scope>
    <source>
        <strain evidence="1 2">CECT 7745</strain>
    </source>
</reference>
<dbReference type="EMBL" id="FWXB01000001">
    <property type="protein sequence ID" value="SMC10580.1"/>
    <property type="molecule type" value="Genomic_DNA"/>
</dbReference>
<protein>
    <submittedName>
        <fullName evidence="1">Nucleoside 2-deoxyribosyltransferase</fullName>
    </submittedName>
</protein>
<evidence type="ECO:0000313" key="1">
    <source>
        <dbReference type="EMBL" id="SMC10580.1"/>
    </source>
</evidence>